<evidence type="ECO:0000313" key="1">
    <source>
        <dbReference type="EMBL" id="CAG8663491.1"/>
    </source>
</evidence>
<dbReference type="EMBL" id="CAJVPM010026805">
    <property type="protein sequence ID" value="CAG8663491.1"/>
    <property type="molecule type" value="Genomic_DNA"/>
</dbReference>
<proteinExistence type="predicted"/>
<comment type="caution">
    <text evidence="1">The sequence shown here is derived from an EMBL/GenBank/DDBJ whole genome shotgun (WGS) entry which is preliminary data.</text>
</comment>
<protein>
    <submittedName>
        <fullName evidence="1">5511_t:CDS:1</fullName>
    </submittedName>
</protein>
<reference evidence="1" key="1">
    <citation type="submission" date="2021-06" db="EMBL/GenBank/DDBJ databases">
        <authorList>
            <person name="Kallberg Y."/>
            <person name="Tangrot J."/>
            <person name="Rosling A."/>
        </authorList>
    </citation>
    <scope>NUCLEOTIDE SEQUENCE</scope>
    <source>
        <strain evidence="1">AU212A</strain>
    </source>
</reference>
<keyword evidence="2" id="KW-1185">Reference proteome</keyword>
<evidence type="ECO:0000313" key="2">
    <source>
        <dbReference type="Proteomes" id="UP000789860"/>
    </source>
</evidence>
<name>A0ACA9NLM1_9GLOM</name>
<feature type="non-terminal residue" evidence="1">
    <location>
        <position position="146"/>
    </location>
</feature>
<gene>
    <name evidence="1" type="ORF">SCALOS_LOCUS9115</name>
</gene>
<sequence length="146" mass="16150">TLILQTTAKKEERDVGLNWHKLFQTIVFLGAIAGFTIIITHKNNLGKDHFTSAHGKAGLLTFSFILIQAIAGSTLVNFPGVVGGPAKAVRMYKYHRFSGYFLLTLIYVTALGGTQVDWTRSQFDHLWVWLLATGLVFIGIIGRTKA</sequence>
<organism evidence="1 2">
    <name type="scientific">Scutellospora calospora</name>
    <dbReference type="NCBI Taxonomy" id="85575"/>
    <lineage>
        <taxon>Eukaryota</taxon>
        <taxon>Fungi</taxon>
        <taxon>Fungi incertae sedis</taxon>
        <taxon>Mucoromycota</taxon>
        <taxon>Glomeromycotina</taxon>
        <taxon>Glomeromycetes</taxon>
        <taxon>Diversisporales</taxon>
        <taxon>Gigasporaceae</taxon>
        <taxon>Scutellospora</taxon>
    </lineage>
</organism>
<feature type="non-terminal residue" evidence="1">
    <location>
        <position position="1"/>
    </location>
</feature>
<accession>A0ACA9NLM1</accession>
<dbReference type="Proteomes" id="UP000789860">
    <property type="component" value="Unassembled WGS sequence"/>
</dbReference>